<dbReference type="Gene3D" id="1.10.1660.10">
    <property type="match status" value="1"/>
</dbReference>
<dbReference type="PANTHER" id="PTHR30204">
    <property type="entry name" value="REDOX-CYCLING DRUG-SENSING TRANSCRIPTIONAL ACTIVATOR SOXR"/>
    <property type="match status" value="1"/>
</dbReference>
<dbReference type="GO" id="GO:0003700">
    <property type="term" value="F:DNA-binding transcription factor activity"/>
    <property type="evidence" value="ECO:0007669"/>
    <property type="project" value="InterPro"/>
</dbReference>
<accession>A0A1C2E554</accession>
<dbReference type="InterPro" id="IPR000551">
    <property type="entry name" value="MerR-type_HTH_dom"/>
</dbReference>
<dbReference type="RefSeq" id="WP_024923940.1">
    <property type="nucleotide sequence ID" value="NZ_MDEO01000027.1"/>
</dbReference>
<dbReference type="SUPFAM" id="SSF46955">
    <property type="entry name" value="Putative DNA-binding domain"/>
    <property type="match status" value="1"/>
</dbReference>
<comment type="caution">
    <text evidence="3">The sequence shown here is derived from an EMBL/GenBank/DDBJ whole genome shotgun (WGS) entry which is preliminary data.</text>
</comment>
<dbReference type="PROSITE" id="PS50937">
    <property type="entry name" value="HTH_MERR_2"/>
    <property type="match status" value="1"/>
</dbReference>
<dbReference type="PANTHER" id="PTHR30204:SF93">
    <property type="entry name" value="HTH MERR-TYPE DOMAIN-CONTAINING PROTEIN"/>
    <property type="match status" value="1"/>
</dbReference>
<dbReference type="Proteomes" id="UP000094412">
    <property type="component" value="Unassembled WGS sequence"/>
</dbReference>
<evidence type="ECO:0000256" key="1">
    <source>
        <dbReference type="ARBA" id="ARBA00023125"/>
    </source>
</evidence>
<dbReference type="PRINTS" id="PR00040">
    <property type="entry name" value="HTHMERR"/>
</dbReference>
<name>A0A1C2E554_9HYPH</name>
<evidence type="ECO:0000313" key="3">
    <source>
        <dbReference type="EMBL" id="OCX22134.1"/>
    </source>
</evidence>
<protein>
    <submittedName>
        <fullName evidence="3">MerR family transcriptional regulator</fullName>
    </submittedName>
</protein>
<dbReference type="AlphaFoldDB" id="A0A1C2E554"/>
<dbReference type="InterPro" id="IPR009061">
    <property type="entry name" value="DNA-bd_dom_put_sf"/>
</dbReference>
<organism evidence="3 4">
    <name type="scientific">Mesorhizobium hungaricum</name>
    <dbReference type="NCBI Taxonomy" id="1566387"/>
    <lineage>
        <taxon>Bacteria</taxon>
        <taxon>Pseudomonadati</taxon>
        <taxon>Pseudomonadota</taxon>
        <taxon>Alphaproteobacteria</taxon>
        <taxon>Hyphomicrobiales</taxon>
        <taxon>Phyllobacteriaceae</taxon>
        <taxon>Mesorhizobium</taxon>
    </lineage>
</organism>
<dbReference type="GO" id="GO:0003677">
    <property type="term" value="F:DNA binding"/>
    <property type="evidence" value="ECO:0007669"/>
    <property type="project" value="UniProtKB-KW"/>
</dbReference>
<reference evidence="3 4" key="1">
    <citation type="submission" date="2016-08" db="EMBL/GenBank/DDBJ databases">
        <title>Whole genome sequence of Mesorhizobium sp. strain UASWS1009 isolated from industrial sewage.</title>
        <authorList>
            <person name="Crovadore J."/>
            <person name="Calmin G."/>
            <person name="Chablais R."/>
            <person name="Cochard B."/>
            <person name="Lefort F."/>
        </authorList>
    </citation>
    <scope>NUCLEOTIDE SEQUENCE [LARGE SCALE GENOMIC DNA]</scope>
    <source>
        <strain evidence="3 4">UASWS1009</strain>
    </source>
</reference>
<dbReference type="Pfam" id="PF13411">
    <property type="entry name" value="MerR_1"/>
    <property type="match status" value="1"/>
</dbReference>
<dbReference type="EMBL" id="MDEO01000027">
    <property type="protein sequence ID" value="OCX22134.1"/>
    <property type="molecule type" value="Genomic_DNA"/>
</dbReference>
<gene>
    <name evidence="3" type="ORF">QV13_06125</name>
</gene>
<dbReference type="InterPro" id="IPR047057">
    <property type="entry name" value="MerR_fam"/>
</dbReference>
<evidence type="ECO:0000259" key="2">
    <source>
        <dbReference type="PROSITE" id="PS50937"/>
    </source>
</evidence>
<sequence length="312" mass="35258">MSEKMHTIGELSRLSGISVRRIRFYSDKGLLPPSTRTVSNYRIYSDTDVARLDLIRALREAGVSLAAIRKLLSRRLELKDVLAMRLDALEVEIASRRRVAAVLRATLRITEPTATDLRRLWTMTTLSQNQMRTMMERFYDKVGTSAEMGEGWKRQMIDAAMPELPDEPTSRQIDAWNEISAMIGDESFVSEIQAETAAMWNGEFDPGAYAEAANAILARVKAAIAAGVAPISPEGETIAREWLDRSAKAMRRQPDRAYLEWHLGQYRKHHARSTRYQELLAILRGEEPGQGPGNEWQWINEAMTPLLATAQN</sequence>
<proteinExistence type="predicted"/>
<feature type="domain" description="HTH merR-type" evidence="2">
    <location>
        <begin position="5"/>
        <end position="74"/>
    </location>
</feature>
<dbReference type="OrthoDB" id="9803659at2"/>
<evidence type="ECO:0000313" key="4">
    <source>
        <dbReference type="Proteomes" id="UP000094412"/>
    </source>
</evidence>
<dbReference type="STRING" id="1566387.QV13_06125"/>
<dbReference type="CDD" id="cd00592">
    <property type="entry name" value="HTH_MerR-like"/>
    <property type="match status" value="1"/>
</dbReference>
<keyword evidence="4" id="KW-1185">Reference proteome</keyword>
<keyword evidence="1" id="KW-0238">DNA-binding</keyword>
<dbReference type="SMART" id="SM00422">
    <property type="entry name" value="HTH_MERR"/>
    <property type="match status" value="1"/>
</dbReference>